<feature type="binding site" evidence="3">
    <location>
        <position position="333"/>
    </location>
    <ligand>
        <name>CTP</name>
        <dbReference type="ChEBI" id="CHEBI:37563"/>
    </ligand>
</feature>
<feature type="domain" description="DNA/pantothenate metabolism flavoprotein C-terminal" evidence="6">
    <location>
        <begin position="194"/>
        <end position="402"/>
    </location>
</feature>
<dbReference type="NCBIfam" id="TIGR00521">
    <property type="entry name" value="coaBC_dfp"/>
    <property type="match status" value="1"/>
</dbReference>
<protein>
    <recommendedName>
        <fullName evidence="3">Coenzyme A biosynthesis bifunctional protein CoaBC</fullName>
    </recommendedName>
    <alternativeName>
        <fullName evidence="3">DNA/pantothenate metabolism flavoprotein</fullName>
    </alternativeName>
    <alternativeName>
        <fullName evidence="3">Phosphopantothenoylcysteine synthetase/decarboxylase</fullName>
        <shortName evidence="3">PPCS-PPCDC</shortName>
    </alternativeName>
    <domain>
        <recommendedName>
            <fullName evidence="3">Phosphopantothenoylcysteine decarboxylase</fullName>
            <shortName evidence="3">PPC decarboxylase</shortName>
            <shortName evidence="3">PPC-DC</shortName>
            <ecNumber evidence="3">4.1.1.36</ecNumber>
        </recommendedName>
        <alternativeName>
            <fullName evidence="3">CoaC</fullName>
        </alternativeName>
    </domain>
    <domain>
        <recommendedName>
            <fullName evidence="3">Phosphopantothenate--cysteine ligase</fullName>
            <ecNumber evidence="3">6.3.2.5</ecNumber>
        </recommendedName>
        <alternativeName>
            <fullName evidence="3">CoaB</fullName>
        </alternativeName>
        <alternativeName>
            <fullName evidence="3">Phosphopantothenoylcysteine synthetase</fullName>
            <shortName evidence="3">PPC synthetase</shortName>
            <shortName evidence="3">PPC-S</shortName>
        </alternativeName>
    </domain>
</protein>
<evidence type="ECO:0000256" key="2">
    <source>
        <dbReference type="ARBA" id="ARBA00023239"/>
    </source>
</evidence>
<comment type="function">
    <text evidence="3">Catalyzes two sequential steps in the biosynthesis of coenzyme A. In the first step cysteine is conjugated to 4'-phosphopantothenate to form 4-phosphopantothenoylcysteine. In the second step the latter compound is decarboxylated to form 4'-phosphopantotheine.</text>
</comment>
<comment type="similarity">
    <text evidence="3 4">In the N-terminal section; belongs to the HFCD (homo-oligomeric flavin containing Cys decarboxylase) superfamily.</text>
</comment>
<dbReference type="GO" id="GO:0071513">
    <property type="term" value="C:phosphopantothenoylcysteine decarboxylase complex"/>
    <property type="evidence" value="ECO:0007669"/>
    <property type="project" value="TreeGrafter"/>
</dbReference>
<feature type="region of interest" description="Phosphopantothenoylcysteine decarboxylase" evidence="3">
    <location>
        <begin position="1"/>
        <end position="196"/>
    </location>
</feature>
<dbReference type="SUPFAM" id="SSF102645">
    <property type="entry name" value="CoaB-like"/>
    <property type="match status" value="1"/>
</dbReference>
<dbReference type="InterPro" id="IPR003382">
    <property type="entry name" value="Flavoprotein"/>
</dbReference>
<dbReference type="InterPro" id="IPR007085">
    <property type="entry name" value="DNA/pantothenate-metab_flavo_C"/>
</dbReference>
<comment type="cofactor">
    <cofactor evidence="3">
        <name>Mg(2+)</name>
        <dbReference type="ChEBI" id="CHEBI:18420"/>
    </cofactor>
</comment>
<dbReference type="EC" id="6.3.2.5" evidence="3"/>
<feature type="binding site" evidence="3">
    <location>
        <position position="351"/>
    </location>
    <ligand>
        <name>CTP</name>
        <dbReference type="ChEBI" id="CHEBI:37563"/>
    </ligand>
</feature>
<dbReference type="InterPro" id="IPR005252">
    <property type="entry name" value="CoaBC"/>
</dbReference>
<keyword evidence="2 3" id="KW-0456">Lyase</keyword>
<feature type="region of interest" description="Phosphopantothenate--cysteine ligase" evidence="3">
    <location>
        <begin position="197"/>
        <end position="405"/>
    </location>
</feature>
<comment type="catalytic activity">
    <reaction evidence="3 4">
        <text>N-[(R)-4-phosphopantothenoyl]-L-cysteine + H(+) = (R)-4'-phosphopantetheine + CO2</text>
        <dbReference type="Rhea" id="RHEA:16793"/>
        <dbReference type="ChEBI" id="CHEBI:15378"/>
        <dbReference type="ChEBI" id="CHEBI:16526"/>
        <dbReference type="ChEBI" id="CHEBI:59458"/>
        <dbReference type="ChEBI" id="CHEBI:61723"/>
        <dbReference type="EC" id="4.1.1.36"/>
    </reaction>
</comment>
<organism evidence="7 8">
    <name type="scientific">Helicobacter apodemus</name>
    <dbReference type="NCBI Taxonomy" id="135569"/>
    <lineage>
        <taxon>Bacteria</taxon>
        <taxon>Pseudomonadati</taxon>
        <taxon>Campylobacterota</taxon>
        <taxon>Epsilonproteobacteria</taxon>
        <taxon>Campylobacterales</taxon>
        <taxon>Helicobacteraceae</taxon>
        <taxon>Helicobacter</taxon>
    </lineage>
</organism>
<evidence type="ECO:0000313" key="7">
    <source>
        <dbReference type="EMBL" id="TLE16057.1"/>
    </source>
</evidence>
<comment type="pathway">
    <text evidence="3 4">Cofactor biosynthesis; coenzyme A biosynthesis; CoA from (R)-pantothenate: step 3/5.</text>
</comment>
<keyword evidence="1 3" id="KW-0210">Decarboxylase</keyword>
<dbReference type="Gene3D" id="3.40.50.10300">
    <property type="entry name" value="CoaB-like"/>
    <property type="match status" value="1"/>
</dbReference>
<proteinExistence type="inferred from homology"/>
<dbReference type="GO" id="GO:0004633">
    <property type="term" value="F:phosphopantothenoylcysteine decarboxylase activity"/>
    <property type="evidence" value="ECO:0007669"/>
    <property type="project" value="UniProtKB-UniRule"/>
</dbReference>
<sequence length="405" mass="45658">MINHLPKLLEGKKIILGVCGSIAVYKSIEILRFLEKLGAEIRVVMSENAKEFIQPLLFEALSHHQVLHKDSQNWRKPPCNHIELARWGDMFLIAPTTANTLNKVACGIADNILLESFLAFDKIKAIAPAANTKMIENPITKKSLEVLSQMNITIIASQSKELACKEIGNGGLAEPLEIIYEVLRMFFKDNFWLQKKVCISSGGSKEKIDNVRYLSNFSSGKMGANLALSAYFLGAEVRYIYSAESYPLPLGINKIKVQSTQEYLQAIQNWQQKIQNPKNSYLIMNAAISDYIPQTSASKKLKKQEIGKEWNLLLKENIDILQSIEKSQITIGFKLEDENGINNALQTLHKKSLDAICLNEISSNFTPMDSKENKILWVTKDLQKNLGYADKLHLSFAIFNEAKHL</sequence>
<evidence type="ECO:0000256" key="3">
    <source>
        <dbReference type="HAMAP-Rule" id="MF_02225"/>
    </source>
</evidence>
<keyword evidence="3" id="KW-0460">Magnesium</keyword>
<dbReference type="PANTHER" id="PTHR14359">
    <property type="entry name" value="HOMO-OLIGOMERIC FLAVIN CONTAINING CYS DECARBOXYLASE FAMILY"/>
    <property type="match status" value="1"/>
</dbReference>
<dbReference type="RefSeq" id="WP_034553340.1">
    <property type="nucleotide sequence ID" value="NZ_JRPC02000010.1"/>
</dbReference>
<dbReference type="GO" id="GO:0015941">
    <property type="term" value="P:pantothenate catabolic process"/>
    <property type="evidence" value="ECO:0007669"/>
    <property type="project" value="InterPro"/>
</dbReference>
<comment type="cofactor">
    <cofactor evidence="3">
        <name>FMN</name>
        <dbReference type="ChEBI" id="CHEBI:58210"/>
    </cofactor>
    <text evidence="3">Binds 1 FMN per subunit.</text>
</comment>
<dbReference type="GO" id="GO:0004632">
    <property type="term" value="F:phosphopantothenate--cysteine ligase activity"/>
    <property type="evidence" value="ECO:0007669"/>
    <property type="project" value="UniProtKB-UniRule"/>
</dbReference>
<dbReference type="PANTHER" id="PTHR14359:SF6">
    <property type="entry name" value="PHOSPHOPANTOTHENOYLCYSTEINE DECARBOXYLASE"/>
    <property type="match status" value="1"/>
</dbReference>
<evidence type="ECO:0000256" key="1">
    <source>
        <dbReference type="ARBA" id="ARBA00022793"/>
    </source>
</evidence>
<comment type="caution">
    <text evidence="7">The sequence shown here is derived from an EMBL/GenBank/DDBJ whole genome shotgun (WGS) entry which is preliminary data.</text>
</comment>
<comment type="pathway">
    <text evidence="3 4">Cofactor biosynthesis; coenzyme A biosynthesis; CoA from (R)-pantothenate: step 2/5.</text>
</comment>
<dbReference type="Pfam" id="PF02441">
    <property type="entry name" value="Flavoprotein"/>
    <property type="match status" value="1"/>
</dbReference>
<feature type="domain" description="Flavoprotein" evidence="5">
    <location>
        <begin position="12"/>
        <end position="163"/>
    </location>
</feature>
<dbReference type="GO" id="GO:0010181">
    <property type="term" value="F:FMN binding"/>
    <property type="evidence" value="ECO:0007669"/>
    <property type="project" value="UniProtKB-UniRule"/>
</dbReference>
<dbReference type="GO" id="GO:0015937">
    <property type="term" value="P:coenzyme A biosynthetic process"/>
    <property type="evidence" value="ECO:0007669"/>
    <property type="project" value="UniProtKB-UniRule"/>
</dbReference>
<keyword evidence="3 4" id="KW-0288">FMN</keyword>
<dbReference type="Pfam" id="PF04127">
    <property type="entry name" value="DFP"/>
    <property type="match status" value="1"/>
</dbReference>
<keyword evidence="3 4" id="KW-0285">Flavoprotein</keyword>
<dbReference type="SUPFAM" id="SSF52507">
    <property type="entry name" value="Homo-oligomeric flavin-containing Cys decarboxylases, HFCD"/>
    <property type="match status" value="1"/>
</dbReference>
<dbReference type="GO" id="GO:0046872">
    <property type="term" value="F:metal ion binding"/>
    <property type="evidence" value="ECO:0007669"/>
    <property type="project" value="UniProtKB-KW"/>
</dbReference>
<comment type="similarity">
    <text evidence="3 4">In the C-terminal section; belongs to the PPC synthetase family.</text>
</comment>
<evidence type="ECO:0000259" key="6">
    <source>
        <dbReference type="Pfam" id="PF04127"/>
    </source>
</evidence>
<dbReference type="EC" id="4.1.1.36" evidence="3"/>
<evidence type="ECO:0000256" key="4">
    <source>
        <dbReference type="RuleBase" id="RU364078"/>
    </source>
</evidence>
<feature type="binding site" evidence="3">
    <location>
        <position position="290"/>
    </location>
    <ligand>
        <name>CTP</name>
        <dbReference type="ChEBI" id="CHEBI:37563"/>
    </ligand>
</feature>
<dbReference type="EMBL" id="JRPC02000010">
    <property type="protein sequence ID" value="TLE16057.1"/>
    <property type="molecule type" value="Genomic_DNA"/>
</dbReference>
<dbReference type="Gene3D" id="3.40.50.1950">
    <property type="entry name" value="Flavin prenyltransferase-like"/>
    <property type="match status" value="1"/>
</dbReference>
<feature type="active site" description="Proton donor" evidence="3">
    <location>
        <position position="164"/>
    </location>
</feature>
<feature type="binding site" evidence="3">
    <location>
        <position position="300"/>
    </location>
    <ligand>
        <name>CTP</name>
        <dbReference type="ChEBI" id="CHEBI:37563"/>
    </ligand>
</feature>
<comment type="caution">
    <text evidence="3">Lacks conserved residue(s) required for the propagation of feature annotation.</text>
</comment>
<dbReference type="UniPathway" id="UPA00241">
    <property type="reaction ID" value="UER00353"/>
</dbReference>
<comment type="catalytic activity">
    <reaction evidence="3 4">
        <text>(R)-4'-phosphopantothenate + L-cysteine + CTP = N-[(R)-4-phosphopantothenoyl]-L-cysteine + CMP + diphosphate + H(+)</text>
        <dbReference type="Rhea" id="RHEA:19397"/>
        <dbReference type="ChEBI" id="CHEBI:10986"/>
        <dbReference type="ChEBI" id="CHEBI:15378"/>
        <dbReference type="ChEBI" id="CHEBI:33019"/>
        <dbReference type="ChEBI" id="CHEBI:35235"/>
        <dbReference type="ChEBI" id="CHEBI:37563"/>
        <dbReference type="ChEBI" id="CHEBI:59458"/>
        <dbReference type="ChEBI" id="CHEBI:60377"/>
        <dbReference type="EC" id="6.3.2.5"/>
    </reaction>
</comment>
<dbReference type="InterPro" id="IPR035929">
    <property type="entry name" value="CoaB-like_sf"/>
</dbReference>
<name>A0A4V6I6M6_9HELI</name>
<accession>A0A4V6I6M6</accession>
<comment type="function">
    <text evidence="4">Catalyzes two steps in the biosynthesis of coenzyme A. In the first step cysteine is conjugated to 4'-phosphopantothenate to form 4-phosphopantothenoylcysteine, in the latter compound is decarboxylated to form 4'-phosphopantotheine.</text>
</comment>
<dbReference type="AlphaFoldDB" id="A0A4V6I6M6"/>
<dbReference type="Proteomes" id="UP000029920">
    <property type="component" value="Unassembled WGS sequence"/>
</dbReference>
<gene>
    <name evidence="3 7" type="primary">coaBC</name>
    <name evidence="7" type="ORF">LS72_004865</name>
</gene>
<dbReference type="HAMAP" id="MF_02225">
    <property type="entry name" value="CoaBC"/>
    <property type="match status" value="1"/>
</dbReference>
<reference evidence="7 8" key="1">
    <citation type="journal article" date="2014" name="Genome Announc.">
        <title>Draft genome sequences of eight enterohepatic helicobacter species isolated from both laboratory and wild rodents.</title>
        <authorList>
            <person name="Sheh A."/>
            <person name="Shen Z."/>
            <person name="Fox J.G."/>
        </authorList>
    </citation>
    <scope>NUCLEOTIDE SEQUENCE [LARGE SCALE GENOMIC DNA]</scope>
    <source>
        <strain evidence="7 8">MIT-03-7007</strain>
    </source>
</reference>
<keyword evidence="8" id="KW-1185">Reference proteome</keyword>
<keyword evidence="3" id="KW-0511">Multifunctional enzyme</keyword>
<keyword evidence="3 4" id="KW-0436">Ligase</keyword>
<keyword evidence="3" id="KW-0479">Metal-binding</keyword>
<evidence type="ECO:0000259" key="5">
    <source>
        <dbReference type="Pfam" id="PF02441"/>
    </source>
</evidence>
<dbReference type="InterPro" id="IPR036551">
    <property type="entry name" value="Flavin_trans-like"/>
</dbReference>
<evidence type="ECO:0000313" key="8">
    <source>
        <dbReference type="Proteomes" id="UP000029920"/>
    </source>
</evidence>